<dbReference type="GO" id="GO:0006508">
    <property type="term" value="P:proteolysis"/>
    <property type="evidence" value="ECO:0007669"/>
    <property type="project" value="UniProtKB-KW"/>
</dbReference>
<feature type="domain" description="Peptidase S9 prolyl oligopeptidase catalytic" evidence="6">
    <location>
        <begin position="569"/>
        <end position="784"/>
    </location>
</feature>
<gene>
    <name evidence="8" type="ORF">GJV82_08055</name>
</gene>
<dbReference type="InterPro" id="IPR002470">
    <property type="entry name" value="Peptidase_S9A"/>
</dbReference>
<dbReference type="PRINTS" id="PR00862">
    <property type="entry name" value="PROLIGOPTASE"/>
</dbReference>
<feature type="domain" description="Peptidase S9A N-terminal" evidence="7">
    <location>
        <begin position="23"/>
        <end position="313"/>
    </location>
</feature>
<dbReference type="InterPro" id="IPR023302">
    <property type="entry name" value="Pept_S9A_N"/>
</dbReference>
<evidence type="ECO:0000256" key="5">
    <source>
        <dbReference type="SAM" id="MobiDB-lite"/>
    </source>
</evidence>
<keyword evidence="2" id="KW-0645">Protease</keyword>
<dbReference type="InterPro" id="IPR029058">
    <property type="entry name" value="AB_hydrolase_fold"/>
</dbReference>
<dbReference type="GO" id="GO:0004252">
    <property type="term" value="F:serine-type endopeptidase activity"/>
    <property type="evidence" value="ECO:0007669"/>
    <property type="project" value="InterPro"/>
</dbReference>
<dbReference type="SUPFAM" id="SSF50993">
    <property type="entry name" value="Peptidase/esterase 'gauge' domain"/>
    <property type="match status" value="1"/>
</dbReference>
<evidence type="ECO:0000256" key="4">
    <source>
        <dbReference type="ARBA" id="ARBA00022825"/>
    </source>
</evidence>
<dbReference type="PANTHER" id="PTHR11757:SF19">
    <property type="entry name" value="PROLYL ENDOPEPTIDASE-LIKE"/>
    <property type="match status" value="1"/>
</dbReference>
<dbReference type="Gene3D" id="3.40.50.1820">
    <property type="entry name" value="alpha/beta hydrolase"/>
    <property type="match status" value="1"/>
</dbReference>
<feature type="region of interest" description="Disordered" evidence="5">
    <location>
        <begin position="1"/>
        <end position="41"/>
    </location>
</feature>
<evidence type="ECO:0000256" key="2">
    <source>
        <dbReference type="ARBA" id="ARBA00022670"/>
    </source>
</evidence>
<evidence type="ECO:0000256" key="1">
    <source>
        <dbReference type="ARBA" id="ARBA00005228"/>
    </source>
</evidence>
<dbReference type="Pfam" id="PF02897">
    <property type="entry name" value="Peptidase_S9_N"/>
    <property type="match status" value="2"/>
</dbReference>
<dbReference type="EMBL" id="WMKA01000013">
    <property type="protein sequence ID" value="MTG88897.1"/>
    <property type="molecule type" value="Genomic_DNA"/>
</dbReference>
<proteinExistence type="inferred from homology"/>
<dbReference type="RefSeq" id="WP_155098863.1">
    <property type="nucleotide sequence ID" value="NZ_WMKA01000013.1"/>
</dbReference>
<dbReference type="Proteomes" id="UP000440668">
    <property type="component" value="Unassembled WGS sequence"/>
</dbReference>
<evidence type="ECO:0000256" key="3">
    <source>
        <dbReference type="ARBA" id="ARBA00022801"/>
    </source>
</evidence>
<dbReference type="SUPFAM" id="SSF53474">
    <property type="entry name" value="alpha/beta-Hydrolases"/>
    <property type="match status" value="1"/>
</dbReference>
<evidence type="ECO:0000259" key="6">
    <source>
        <dbReference type="Pfam" id="PF00326"/>
    </source>
</evidence>
<dbReference type="AlphaFoldDB" id="A0A6N7ZHH7"/>
<name>A0A6N7ZHH7_9MICO</name>
<dbReference type="InterPro" id="IPR001375">
    <property type="entry name" value="Peptidase_S9_cat"/>
</dbReference>
<evidence type="ECO:0000259" key="7">
    <source>
        <dbReference type="Pfam" id="PF02897"/>
    </source>
</evidence>
<dbReference type="InterPro" id="IPR051543">
    <property type="entry name" value="Serine_Peptidase_S9A"/>
</dbReference>
<dbReference type="Pfam" id="PF00326">
    <property type="entry name" value="Peptidase_S9"/>
    <property type="match status" value="1"/>
</dbReference>
<keyword evidence="4" id="KW-0720">Serine protease</keyword>
<evidence type="ECO:0000313" key="9">
    <source>
        <dbReference type="Proteomes" id="UP000440668"/>
    </source>
</evidence>
<sequence length="787" mass="85791">MPDDLTQAATSPTPAHGEGPAAPVAPRRPAPRTHHGETVVDDYEWLRDKESPEVVAHLEAENAYTEAQLAHLAPLRERIFEEIKARTLETDLSVPVRQGAYWYYSRTVEGSQYPVRTRAPIDASLGSDAPSAWVPPVLEPGVPVPGEQVLLDDNVEARGHEFFSLGSFDVSADGTRLAYAVDVVGDERYTLRVRDLTTGTDLADEVPGTFPGATFSPDGRYVFYPTVDDAWRPWRVWRHEVGTPATQDVVVFEEPDERFWVGVGVTRSQRFVQIDVGSKITSETWLIDADDPTGEPRVVWPRREGVEYTVEHAVLPPEWVPADHADVSRPEAGTGDDRMVGGRGAAGRDALLVLHNEGAENFELVVTGVPGPGAPLDPADATVVVPHDPATRLEAVDAFAGHLVVSFRRDALSRVGVVDLAADEPTRPAGLPTPIRTGDTPAPGDPWHVREVAFDEPLYTVALAGNPEWEQPNVRLSYTSFVTPSTVYDLRVETGGLTLLKQQPVLGGYDAADYVQRREWATAEDGTQVPVSLVWRRDAVGLDATGTGAEPAPLLLYGYGSYEISIDPGFSISRLSLLDRGVVFAVAHVRGGGEMGRRWYDEGKTLAKRNTFTDFVAVARHLVDAGWTSPERLVAQGGSAGGLLMGAVTNLAPELFAGVLAQVPFVDALTSILDPSLPLTVVEWDEWGDPLHDAEVYRYMRTYSPYENVPDDASHYPRILAVTSFHDTRVLYVEPAKWVARLRAAGAPALLKIEMHAGHGGVSGRYEGWREVAYEDAWALDVLGLAG</sequence>
<protein>
    <submittedName>
        <fullName evidence="8">Prolyl oligopeptidase family serine peptidase</fullName>
    </submittedName>
</protein>
<evidence type="ECO:0000313" key="8">
    <source>
        <dbReference type="EMBL" id="MTG88897.1"/>
    </source>
</evidence>
<comment type="similarity">
    <text evidence="1">Belongs to the peptidase S9A family.</text>
</comment>
<organism evidence="8 9">
    <name type="scientific">Cellulosimicrobium composti</name>
    <dbReference type="NCBI Taxonomy" id="2672572"/>
    <lineage>
        <taxon>Bacteria</taxon>
        <taxon>Bacillati</taxon>
        <taxon>Actinomycetota</taxon>
        <taxon>Actinomycetes</taxon>
        <taxon>Micrococcales</taxon>
        <taxon>Promicromonosporaceae</taxon>
        <taxon>Cellulosimicrobium</taxon>
    </lineage>
</organism>
<keyword evidence="3" id="KW-0378">Hydrolase</keyword>
<dbReference type="Gene3D" id="2.130.10.120">
    <property type="entry name" value="Prolyl oligopeptidase, N-terminal domain"/>
    <property type="match status" value="1"/>
</dbReference>
<dbReference type="PANTHER" id="PTHR11757">
    <property type="entry name" value="PROTEASE FAMILY S9A OLIGOPEPTIDASE"/>
    <property type="match status" value="1"/>
</dbReference>
<accession>A0A6N7ZHH7</accession>
<reference evidence="8 9" key="1">
    <citation type="submission" date="2019-11" db="EMBL/GenBank/DDBJ databases">
        <title>Cellulosimicrobium composti sp. nov. isolated from a compost.</title>
        <authorList>
            <person name="Yang Y."/>
        </authorList>
    </citation>
    <scope>NUCLEOTIDE SEQUENCE [LARGE SCALE GENOMIC DNA]</scope>
    <source>
        <strain evidence="8 9">BIT-GX5</strain>
    </source>
</reference>
<comment type="caution">
    <text evidence="8">The sequence shown here is derived from an EMBL/GenBank/DDBJ whole genome shotgun (WGS) entry which is preliminary data.</text>
</comment>
<feature type="domain" description="Peptidase S9A N-terminal" evidence="7">
    <location>
        <begin position="348"/>
        <end position="503"/>
    </location>
</feature>